<dbReference type="Gene3D" id="2.40.160.10">
    <property type="entry name" value="Porin"/>
    <property type="match status" value="1"/>
</dbReference>
<name>A0A845A907_9SPHN</name>
<evidence type="ECO:0000313" key="3">
    <source>
        <dbReference type="EMBL" id="MXP25036.1"/>
    </source>
</evidence>
<dbReference type="Proteomes" id="UP000460561">
    <property type="component" value="Unassembled WGS sequence"/>
</dbReference>
<dbReference type="Gene3D" id="1.20.5.340">
    <property type="match status" value="1"/>
</dbReference>
<evidence type="ECO:0000313" key="4">
    <source>
        <dbReference type="Proteomes" id="UP000460561"/>
    </source>
</evidence>
<comment type="caution">
    <text evidence="3">The sequence shown here is derived from an EMBL/GenBank/DDBJ whole genome shotgun (WGS) entry which is preliminary data.</text>
</comment>
<dbReference type="EMBL" id="WTYQ01000001">
    <property type="protein sequence ID" value="MXP25036.1"/>
    <property type="molecule type" value="Genomic_DNA"/>
</dbReference>
<feature type="signal peptide" evidence="2">
    <location>
        <begin position="1"/>
        <end position="20"/>
    </location>
</feature>
<organism evidence="3 4">
    <name type="scientific">Altericroceibacterium indicum</name>
    <dbReference type="NCBI Taxonomy" id="374177"/>
    <lineage>
        <taxon>Bacteria</taxon>
        <taxon>Pseudomonadati</taxon>
        <taxon>Pseudomonadota</taxon>
        <taxon>Alphaproteobacteria</taxon>
        <taxon>Sphingomonadales</taxon>
        <taxon>Erythrobacteraceae</taxon>
        <taxon>Altericroceibacterium</taxon>
    </lineage>
</organism>
<dbReference type="Pfam" id="PF07396">
    <property type="entry name" value="Porin_O_P"/>
    <property type="match status" value="1"/>
</dbReference>
<keyword evidence="1" id="KW-0175">Coiled coil</keyword>
<dbReference type="SUPFAM" id="SSF56935">
    <property type="entry name" value="Porins"/>
    <property type="match status" value="1"/>
</dbReference>
<dbReference type="AlphaFoldDB" id="A0A845A907"/>
<keyword evidence="2" id="KW-0732">Signal</keyword>
<proteinExistence type="predicted"/>
<sequence length="453" mass="49512">MASAAVAIAMPVCLAAPAMAQDASADQDELRSELAQMRSQMAAMAERIDSLQTRLEAADAKAEQANTSAEQANAAVASAATSSPVVGHLQNKDGVTFTPFGRLQIDAGVVNGPDSIDDPGLGFAKEIRRARVGFKGDIPGGFGYQMELEFASGDLEVMDAYLRYSAGDTTYKIGQHNNFQSLEELTSSRFTSFMERAAFTDAFDFERKVGISVSREKGDLLMEGGFFSDNLDNLQLDENNSWSVDARTAYAPKVGNAQLHIGGSVHYREFNDASDTTRYRQRPELHITDTRFMDTGKFLADSELGYGLESAAILGRFHFEGEAYWQHVDRPGALANPTFFGGSAEMGLFLTKGDKRGYKGFKFDRVKPAHPLGEGGFGAVQANLRYDYLDLNEGTIQGGIQNAYAASLIWTPTEYTRLMLEYSHMEYDDMPILAGTKSDYGVDSIGMRAQVDF</sequence>
<gene>
    <name evidence="3" type="ORF">GRI39_03105</name>
</gene>
<accession>A0A845A907</accession>
<feature type="coiled-coil region" evidence="1">
    <location>
        <begin position="20"/>
        <end position="75"/>
    </location>
</feature>
<dbReference type="InterPro" id="IPR010870">
    <property type="entry name" value="Porin_O/P"/>
</dbReference>
<evidence type="ECO:0000256" key="2">
    <source>
        <dbReference type="SAM" id="SignalP"/>
    </source>
</evidence>
<feature type="chain" id="PRO_5032666103" description="Porin" evidence="2">
    <location>
        <begin position="21"/>
        <end position="453"/>
    </location>
</feature>
<protein>
    <recommendedName>
        <fullName evidence="5">Porin</fullName>
    </recommendedName>
</protein>
<dbReference type="InterPro" id="IPR023614">
    <property type="entry name" value="Porin_dom_sf"/>
</dbReference>
<keyword evidence="4" id="KW-1185">Reference proteome</keyword>
<evidence type="ECO:0000256" key="1">
    <source>
        <dbReference type="SAM" id="Coils"/>
    </source>
</evidence>
<dbReference type="OrthoDB" id="9807854at2"/>
<evidence type="ECO:0008006" key="5">
    <source>
        <dbReference type="Google" id="ProtNLM"/>
    </source>
</evidence>
<reference evidence="3 4" key="1">
    <citation type="submission" date="2019-12" db="EMBL/GenBank/DDBJ databases">
        <title>Genomic-based taxomic classification of the family Erythrobacteraceae.</title>
        <authorList>
            <person name="Xu L."/>
        </authorList>
    </citation>
    <scope>NUCLEOTIDE SEQUENCE [LARGE SCALE GENOMIC DNA]</scope>
    <source>
        <strain evidence="3 4">DSM 18604</strain>
    </source>
</reference>